<dbReference type="EMBL" id="ARYK01000001">
    <property type="protein sequence ID" value="KCZ94006.1"/>
    <property type="molecule type" value="Genomic_DNA"/>
</dbReference>
<gene>
    <name evidence="1" type="primary">lptD</name>
    <name evidence="4" type="ORF">HJO_01485</name>
</gene>
<feature type="domain" description="LPS-assembly protein LptD central" evidence="3">
    <location>
        <begin position="186"/>
        <end position="278"/>
    </location>
</feature>
<dbReference type="STRING" id="1280950.HJO_01485"/>
<dbReference type="InterPro" id="IPR020889">
    <property type="entry name" value="LipoPS_assembly_LptD"/>
</dbReference>
<dbReference type="InterPro" id="IPR050218">
    <property type="entry name" value="LptD"/>
</dbReference>
<dbReference type="RefSeq" id="WP_035612870.1">
    <property type="nucleotide sequence ID" value="NZ_ARYK01000001.1"/>
</dbReference>
<dbReference type="GO" id="GO:0009279">
    <property type="term" value="C:cell outer membrane"/>
    <property type="evidence" value="ECO:0007669"/>
    <property type="project" value="UniProtKB-SubCell"/>
</dbReference>
<keyword evidence="1" id="KW-0732">Signal</keyword>
<dbReference type="Gene3D" id="2.60.450.10">
    <property type="entry name" value="Lipopolysaccharide (LPS) transport protein A like domain"/>
    <property type="match status" value="1"/>
</dbReference>
<sequence length="730" mass="80742" precursor="true">MANWIFYAAALGMVSAAPLVAVAQAPAESTEEQAAAPSEHVVLEADYLYEIRDENSIVAEGNVEAFYQGRVLRADRIIYNKTTDKVRATGNVVIVESDGTQQFADELEVNSNLADGYAIGYSARLAEGSTVVANSAIRQSNGINALDQVIYTACPVCAEDVTPTWALRARRAVLDQESQMISYRDAVFEIAGIPVFYFPYLAHPDPSSDRRSGLLVPSAGVSSKLGTFYQQPYYWVISDHSDLTISPLVSANVNPLLELDYRKRFYSGAIKINTSLTRETDFDSDGLRFGDEKWRGHIYGKGLFAITPEWQWGFGVETQTDDLFDRRYDLSGQNERRGLYQSQPRRLLSQLFAVGQGDSYYADAAVLDFQGLRAGDGDGTLPFVAPVFYGQKYWDLGKYGFASVNASSAMLTRDSGVDSQRVSIGGDWSDLNILPGGFTVEPFAELRADYYALDEDLSGKADVARAVGNAGFRLGRPMVRPGKTVDIMLEPTVMAAWGFANTNDSAIPNEDSLLYEFDESALFQANGFGNYDLYEGDGKIAAGLTARAVWKDGPAFSTTFGRRWRSRADPNFDVASNLDGTSSDWIGTATADFGRALRLDTRVRLDDDGLKLNRVDARLSTSYKRLRATGQYYQINERISVSGEPDEGIFLRGELQVTDRYSLVFGQLRDITANLNAKQEIGIAYEDDCSRFEIIYQRSELSDRTLGPSENFQFRFSLKSIGDFGSSEFD</sequence>
<dbReference type="InterPro" id="IPR045659">
    <property type="entry name" value="LptD_2"/>
</dbReference>
<keyword evidence="5" id="KW-1185">Reference proteome</keyword>
<dbReference type="eggNOG" id="COG1452">
    <property type="taxonomic scope" value="Bacteria"/>
</dbReference>
<comment type="function">
    <text evidence="1">Involved in the assembly of lipopolysaccharide (LPS) at the surface of the outer membrane.</text>
</comment>
<dbReference type="GO" id="GO:0015920">
    <property type="term" value="P:lipopolysaccharide transport"/>
    <property type="evidence" value="ECO:0007669"/>
    <property type="project" value="InterPro"/>
</dbReference>
<evidence type="ECO:0000259" key="2">
    <source>
        <dbReference type="Pfam" id="PF04453"/>
    </source>
</evidence>
<protein>
    <recommendedName>
        <fullName evidence="1">LPS-assembly protein LptD</fullName>
    </recommendedName>
</protein>
<dbReference type="OrthoDB" id="9760225at2"/>
<name>A0A059FU34_9PROT</name>
<keyword evidence="1" id="KW-0998">Cell outer membrane</keyword>
<dbReference type="Proteomes" id="UP000025171">
    <property type="component" value="Unassembled WGS sequence"/>
</dbReference>
<reference evidence="4 5" key="1">
    <citation type="journal article" date="2014" name="Antonie Van Leeuwenhoek">
        <title>Hyphomonas beringensis sp. nov. and Hyphomonas chukchiensis sp. nov., isolated from surface seawater of the Bering Sea and Chukchi Sea.</title>
        <authorList>
            <person name="Li C."/>
            <person name="Lai Q."/>
            <person name="Li G."/>
            <person name="Dong C."/>
            <person name="Wang J."/>
            <person name="Liao Y."/>
            <person name="Shao Z."/>
        </authorList>
    </citation>
    <scope>NUCLEOTIDE SEQUENCE [LARGE SCALE GENOMIC DNA]</scope>
    <source>
        <strain evidence="4 5">MHS-2</strain>
    </source>
</reference>
<dbReference type="PANTHER" id="PTHR30189:SF1">
    <property type="entry name" value="LPS-ASSEMBLY PROTEIN LPTD"/>
    <property type="match status" value="1"/>
</dbReference>
<comment type="similarity">
    <text evidence="1">Belongs to the LptD family.</text>
</comment>
<feature type="signal peptide" evidence="1">
    <location>
        <begin position="1"/>
        <end position="23"/>
    </location>
</feature>
<dbReference type="Pfam" id="PF04453">
    <property type="entry name" value="LptD"/>
    <property type="match status" value="1"/>
</dbReference>
<feature type="chain" id="PRO_5008980170" description="LPS-assembly protein LptD" evidence="1">
    <location>
        <begin position="24"/>
        <end position="730"/>
    </location>
</feature>
<comment type="caution">
    <text evidence="1">Lacks conserved residue(s) required for the propagation of feature annotation.</text>
</comment>
<dbReference type="AlphaFoldDB" id="A0A059FU34"/>
<evidence type="ECO:0000256" key="1">
    <source>
        <dbReference type="HAMAP-Rule" id="MF_01411"/>
    </source>
</evidence>
<evidence type="ECO:0000259" key="3">
    <source>
        <dbReference type="Pfam" id="PF19838"/>
    </source>
</evidence>
<comment type="subunit">
    <text evidence="1">Component of the lipopolysaccharide transport and assembly complex.</text>
</comment>
<keyword evidence="1" id="KW-0472">Membrane</keyword>
<dbReference type="InterPro" id="IPR007543">
    <property type="entry name" value="LptD_C"/>
</dbReference>
<dbReference type="GO" id="GO:1990351">
    <property type="term" value="C:transporter complex"/>
    <property type="evidence" value="ECO:0007669"/>
    <property type="project" value="TreeGrafter"/>
</dbReference>
<feature type="domain" description="LptD C-terminal" evidence="2">
    <location>
        <begin position="295"/>
        <end position="648"/>
    </location>
</feature>
<proteinExistence type="inferred from homology"/>
<dbReference type="GO" id="GO:0043165">
    <property type="term" value="P:Gram-negative-bacterium-type cell outer membrane assembly"/>
    <property type="evidence" value="ECO:0007669"/>
    <property type="project" value="UniProtKB-UniRule"/>
</dbReference>
<comment type="caution">
    <text evidence="4">The sequence shown here is derived from an EMBL/GenBank/DDBJ whole genome shotgun (WGS) entry which is preliminary data.</text>
</comment>
<dbReference type="Pfam" id="PF19838">
    <property type="entry name" value="LptD_2"/>
    <property type="match status" value="1"/>
</dbReference>
<evidence type="ECO:0000313" key="5">
    <source>
        <dbReference type="Proteomes" id="UP000025171"/>
    </source>
</evidence>
<accession>A0A059FU34</accession>
<dbReference type="PANTHER" id="PTHR30189">
    <property type="entry name" value="LPS-ASSEMBLY PROTEIN"/>
    <property type="match status" value="1"/>
</dbReference>
<comment type="subcellular location">
    <subcellularLocation>
        <location evidence="1">Cell outer membrane</location>
    </subcellularLocation>
</comment>
<dbReference type="PATRIC" id="fig|1280950.3.peg.305"/>
<dbReference type="HAMAP" id="MF_01411">
    <property type="entry name" value="LPS_assembly_LptD"/>
    <property type="match status" value="1"/>
</dbReference>
<organism evidence="4 5">
    <name type="scientific">Hyphomonas johnsonii MHS-2</name>
    <dbReference type="NCBI Taxonomy" id="1280950"/>
    <lineage>
        <taxon>Bacteria</taxon>
        <taxon>Pseudomonadati</taxon>
        <taxon>Pseudomonadota</taxon>
        <taxon>Alphaproteobacteria</taxon>
        <taxon>Hyphomonadales</taxon>
        <taxon>Hyphomonadaceae</taxon>
        <taxon>Hyphomonas</taxon>
    </lineage>
</organism>
<evidence type="ECO:0000313" key="4">
    <source>
        <dbReference type="EMBL" id="KCZ94006.1"/>
    </source>
</evidence>